<protein>
    <recommendedName>
        <fullName evidence="3">YugN-like family protein</fullName>
    </recommendedName>
</protein>
<gene>
    <name evidence="1" type="ORF">GCM10007096_02560</name>
</gene>
<keyword evidence="2" id="KW-1185">Reference proteome</keyword>
<dbReference type="InterPro" id="IPR036491">
    <property type="entry name" value="YugN-like_sf"/>
</dbReference>
<dbReference type="Pfam" id="PF08868">
    <property type="entry name" value="YugN"/>
    <property type="match status" value="1"/>
</dbReference>
<dbReference type="InterPro" id="IPR014967">
    <property type="entry name" value="Uncharacterised_YugN-like"/>
</dbReference>
<reference evidence="1" key="1">
    <citation type="journal article" date="2014" name="Int. J. Syst. Evol. Microbiol.">
        <title>Complete genome sequence of Corynebacterium casei LMG S-19264T (=DSM 44701T), isolated from a smear-ripened cheese.</title>
        <authorList>
            <consortium name="US DOE Joint Genome Institute (JGI-PGF)"/>
            <person name="Walter F."/>
            <person name="Albersmeier A."/>
            <person name="Kalinowski J."/>
            <person name="Ruckert C."/>
        </authorList>
    </citation>
    <scope>NUCLEOTIDE SEQUENCE</scope>
    <source>
        <strain evidence="1">CGMCC 1.12777</strain>
    </source>
</reference>
<dbReference type="EMBL" id="BMFV01000001">
    <property type="protein sequence ID" value="GGH74384.1"/>
    <property type="molecule type" value="Genomic_DNA"/>
</dbReference>
<dbReference type="AlphaFoldDB" id="A0A8J2ZSJ4"/>
<organism evidence="1 2">
    <name type="scientific">Pullulanibacillus pueri</name>
    <dbReference type="NCBI Taxonomy" id="1437324"/>
    <lineage>
        <taxon>Bacteria</taxon>
        <taxon>Bacillati</taxon>
        <taxon>Bacillota</taxon>
        <taxon>Bacilli</taxon>
        <taxon>Bacillales</taxon>
        <taxon>Sporolactobacillaceae</taxon>
        <taxon>Pullulanibacillus</taxon>
    </lineage>
</organism>
<name>A0A8J2ZSJ4_9BACL</name>
<dbReference type="Gene3D" id="3.30.310.100">
    <property type="entry name" value="YugN-like"/>
    <property type="match status" value="1"/>
</dbReference>
<evidence type="ECO:0000313" key="1">
    <source>
        <dbReference type="EMBL" id="GGH74384.1"/>
    </source>
</evidence>
<sequence length="119" mass="13716">MRFEAAKIEGAIIPFPELEHIMKGIGMIRGGAWDYERVTYDFKFENRTDGSVYYFRIPGIAVEGEVESNNGKIKLLTPYVGRHYYPHGVEYNEHFPDSVVNKCKEKISQLSEALHQFQA</sequence>
<dbReference type="Proteomes" id="UP000656813">
    <property type="component" value="Unassembled WGS sequence"/>
</dbReference>
<reference evidence="1" key="2">
    <citation type="submission" date="2020-09" db="EMBL/GenBank/DDBJ databases">
        <authorList>
            <person name="Sun Q."/>
            <person name="Zhou Y."/>
        </authorList>
    </citation>
    <scope>NUCLEOTIDE SEQUENCE</scope>
    <source>
        <strain evidence="1">CGMCC 1.12777</strain>
    </source>
</reference>
<evidence type="ECO:0008006" key="3">
    <source>
        <dbReference type="Google" id="ProtNLM"/>
    </source>
</evidence>
<dbReference type="RefSeq" id="WP_188495245.1">
    <property type="nucleotide sequence ID" value="NZ_BMFV01000001.1"/>
</dbReference>
<comment type="caution">
    <text evidence="1">The sequence shown here is derived from an EMBL/GenBank/DDBJ whole genome shotgun (WGS) entry which is preliminary data.</text>
</comment>
<proteinExistence type="predicted"/>
<accession>A0A8J2ZSJ4</accession>
<evidence type="ECO:0000313" key="2">
    <source>
        <dbReference type="Proteomes" id="UP000656813"/>
    </source>
</evidence>
<dbReference type="SUPFAM" id="SSF160755">
    <property type="entry name" value="YugN-like"/>
    <property type="match status" value="1"/>
</dbReference>